<comment type="subcellular location">
    <subcellularLocation>
        <location evidence="7">Cytoplasm</location>
    </subcellularLocation>
</comment>
<gene>
    <name evidence="7" type="primary">aroK</name>
    <name evidence="8" type="ORF">GCM10010412_075190</name>
</gene>
<organism evidence="8 9">
    <name type="scientific">Nonomuraea recticatena</name>
    <dbReference type="NCBI Taxonomy" id="46178"/>
    <lineage>
        <taxon>Bacteria</taxon>
        <taxon>Bacillati</taxon>
        <taxon>Actinomycetota</taxon>
        <taxon>Actinomycetes</taxon>
        <taxon>Streptosporangiales</taxon>
        <taxon>Streptosporangiaceae</taxon>
        <taxon>Nonomuraea</taxon>
    </lineage>
</organism>
<dbReference type="PRINTS" id="PR01100">
    <property type="entry name" value="SHIKIMTKNASE"/>
</dbReference>
<name>A0ABN3SXQ7_9ACTN</name>
<evidence type="ECO:0000256" key="4">
    <source>
        <dbReference type="ARBA" id="ARBA00022777"/>
    </source>
</evidence>
<evidence type="ECO:0000313" key="8">
    <source>
        <dbReference type="EMBL" id="GAA2687241.1"/>
    </source>
</evidence>
<feature type="binding site" evidence="7">
    <location>
        <position position="137"/>
    </location>
    <ligand>
        <name>ATP</name>
        <dbReference type="ChEBI" id="CHEBI:30616"/>
    </ligand>
</feature>
<keyword evidence="5 7" id="KW-0067">ATP-binding</keyword>
<keyword evidence="1 7" id="KW-0028">Amino-acid biosynthesis</keyword>
<feature type="binding site" evidence="7">
    <location>
        <position position="55"/>
    </location>
    <ligand>
        <name>substrate</name>
    </ligand>
</feature>
<dbReference type="PANTHER" id="PTHR21087:SF16">
    <property type="entry name" value="SHIKIMATE KINASE 1, CHLOROPLASTIC"/>
    <property type="match status" value="1"/>
</dbReference>
<dbReference type="HAMAP" id="MF_00109">
    <property type="entry name" value="Shikimate_kinase"/>
    <property type="match status" value="1"/>
</dbReference>
<evidence type="ECO:0000313" key="9">
    <source>
        <dbReference type="Proteomes" id="UP001501666"/>
    </source>
</evidence>
<evidence type="ECO:0000256" key="5">
    <source>
        <dbReference type="ARBA" id="ARBA00022840"/>
    </source>
</evidence>
<dbReference type="Gene3D" id="3.40.50.300">
    <property type="entry name" value="P-loop containing nucleotide triphosphate hydrolases"/>
    <property type="match status" value="1"/>
</dbReference>
<comment type="function">
    <text evidence="7">Catalyzes the specific phosphorylation of the 3-hydroxyl group of shikimic acid using ATP as a cosubstrate.</text>
</comment>
<evidence type="ECO:0000256" key="3">
    <source>
        <dbReference type="ARBA" id="ARBA00022741"/>
    </source>
</evidence>
<keyword evidence="7" id="KW-0479">Metal-binding</keyword>
<reference evidence="8 9" key="1">
    <citation type="journal article" date="2019" name="Int. J. Syst. Evol. Microbiol.">
        <title>The Global Catalogue of Microorganisms (GCM) 10K type strain sequencing project: providing services to taxonomists for standard genome sequencing and annotation.</title>
        <authorList>
            <consortium name="The Broad Institute Genomics Platform"/>
            <consortium name="The Broad Institute Genome Sequencing Center for Infectious Disease"/>
            <person name="Wu L."/>
            <person name="Ma J."/>
        </authorList>
    </citation>
    <scope>NUCLEOTIDE SEQUENCE [LARGE SCALE GENOMIC DNA]</scope>
    <source>
        <strain evidence="8 9">JCM 6835</strain>
    </source>
</reference>
<accession>A0ABN3SXQ7</accession>
<evidence type="ECO:0000256" key="1">
    <source>
        <dbReference type="ARBA" id="ARBA00022605"/>
    </source>
</evidence>
<feature type="binding site" evidence="7">
    <location>
        <begin position="33"/>
        <end position="38"/>
    </location>
    <ligand>
        <name>ATP</name>
        <dbReference type="ChEBI" id="CHEBI:30616"/>
    </ligand>
</feature>
<comment type="similarity">
    <text evidence="7">Belongs to the shikimate kinase family.</text>
</comment>
<keyword evidence="2 7" id="KW-0808">Transferase</keyword>
<dbReference type="InterPro" id="IPR027417">
    <property type="entry name" value="P-loop_NTPase"/>
</dbReference>
<dbReference type="InterPro" id="IPR031322">
    <property type="entry name" value="Shikimate/glucono_kinase"/>
</dbReference>
<dbReference type="EC" id="2.7.1.71" evidence="7"/>
<dbReference type="EMBL" id="BAAATE010000028">
    <property type="protein sequence ID" value="GAA2687241.1"/>
    <property type="molecule type" value="Genomic_DNA"/>
</dbReference>
<dbReference type="SUPFAM" id="SSF52540">
    <property type="entry name" value="P-loop containing nucleoside triphosphate hydrolases"/>
    <property type="match status" value="1"/>
</dbReference>
<dbReference type="CDD" id="cd00464">
    <property type="entry name" value="SK"/>
    <property type="match status" value="1"/>
</dbReference>
<feature type="binding site" evidence="7">
    <location>
        <position position="149"/>
    </location>
    <ligand>
        <name>substrate</name>
    </ligand>
</feature>
<dbReference type="PANTHER" id="PTHR21087">
    <property type="entry name" value="SHIKIMATE KINASE"/>
    <property type="match status" value="1"/>
</dbReference>
<keyword evidence="9" id="KW-1185">Reference proteome</keyword>
<keyword evidence="6 7" id="KW-0057">Aromatic amino acid biosynthesis</keyword>
<dbReference type="InterPro" id="IPR000623">
    <property type="entry name" value="Shikimate_kinase/TSH1"/>
</dbReference>
<protein>
    <recommendedName>
        <fullName evidence="7">Shikimate kinase</fullName>
        <shortName evidence="7">SK</shortName>
        <ecNumber evidence="7">2.7.1.71</ecNumber>
    </recommendedName>
</protein>
<evidence type="ECO:0000256" key="6">
    <source>
        <dbReference type="ARBA" id="ARBA00023141"/>
    </source>
</evidence>
<comment type="caution">
    <text evidence="7">Lacks conserved residue(s) required for the propagation of feature annotation.</text>
</comment>
<dbReference type="GO" id="GO:0016301">
    <property type="term" value="F:kinase activity"/>
    <property type="evidence" value="ECO:0007669"/>
    <property type="project" value="UniProtKB-KW"/>
</dbReference>
<proteinExistence type="inferred from homology"/>
<keyword evidence="7" id="KW-0460">Magnesium</keyword>
<evidence type="ECO:0000256" key="7">
    <source>
        <dbReference type="HAMAP-Rule" id="MF_00109"/>
    </source>
</evidence>
<dbReference type="Proteomes" id="UP001501666">
    <property type="component" value="Unassembled WGS sequence"/>
</dbReference>
<evidence type="ECO:0000256" key="2">
    <source>
        <dbReference type="ARBA" id="ARBA00022679"/>
    </source>
</evidence>
<comment type="subunit">
    <text evidence="7">Monomer.</text>
</comment>
<dbReference type="Pfam" id="PF01202">
    <property type="entry name" value="SKI"/>
    <property type="match status" value="1"/>
</dbReference>
<keyword evidence="3 7" id="KW-0547">Nucleotide-binding</keyword>
<keyword evidence="7" id="KW-0963">Cytoplasm</keyword>
<feature type="binding site" evidence="7">
    <location>
        <position position="37"/>
    </location>
    <ligand>
        <name>Mg(2+)</name>
        <dbReference type="ChEBI" id="CHEBI:18420"/>
    </ligand>
</feature>
<comment type="caution">
    <text evidence="8">The sequence shown here is derived from an EMBL/GenBank/DDBJ whole genome shotgun (WGS) entry which is preliminary data.</text>
</comment>
<comment type="catalytic activity">
    <reaction evidence="7">
        <text>shikimate + ATP = 3-phosphoshikimate + ADP + H(+)</text>
        <dbReference type="Rhea" id="RHEA:13121"/>
        <dbReference type="ChEBI" id="CHEBI:15378"/>
        <dbReference type="ChEBI" id="CHEBI:30616"/>
        <dbReference type="ChEBI" id="CHEBI:36208"/>
        <dbReference type="ChEBI" id="CHEBI:145989"/>
        <dbReference type="ChEBI" id="CHEBI:456216"/>
        <dbReference type="EC" id="2.7.1.71"/>
    </reaction>
</comment>
<comment type="cofactor">
    <cofactor evidence="7">
        <name>Mg(2+)</name>
        <dbReference type="ChEBI" id="CHEBI:18420"/>
    </cofactor>
    <text evidence="7">Binds 1 Mg(2+) ion per subunit.</text>
</comment>
<comment type="pathway">
    <text evidence="7">Metabolic intermediate biosynthesis; chorismate biosynthesis; chorismate from D-erythrose 4-phosphate and phosphoenolpyruvate: step 5/7.</text>
</comment>
<keyword evidence="4 7" id="KW-0418">Kinase</keyword>
<sequence length="179" mass="19657">MLPAMVMEYLPKAKETSIPMSRNKPVVVVGLMGSGKTTVALLLAQALGVPMSDSDPYLRERYGRSAAEIAKEEGAGVLHEREAEHVLSALGENQVITAAASTVERPEVREALKRAFVIWLDATPEVLAQRMKSSDHRPDFDPALMKARRDPYFRQIADLRVDVTSTLPQEAADKALDAM</sequence>